<protein>
    <submittedName>
        <fullName evidence="1">Uncharacterized protein</fullName>
    </submittedName>
</protein>
<keyword evidence="2" id="KW-1185">Reference proteome</keyword>
<dbReference type="Proteomes" id="UP000631114">
    <property type="component" value="Unassembled WGS sequence"/>
</dbReference>
<comment type="caution">
    <text evidence="1">The sequence shown here is derived from an EMBL/GenBank/DDBJ whole genome shotgun (WGS) entry which is preliminary data.</text>
</comment>
<reference evidence="1 2" key="1">
    <citation type="submission" date="2020-10" db="EMBL/GenBank/DDBJ databases">
        <title>The Coptis chinensis genome and diversification of protoberbering-type alkaloids.</title>
        <authorList>
            <person name="Wang B."/>
            <person name="Shu S."/>
            <person name="Song C."/>
            <person name="Liu Y."/>
        </authorList>
    </citation>
    <scope>NUCLEOTIDE SEQUENCE [LARGE SCALE GENOMIC DNA]</scope>
    <source>
        <strain evidence="1">HL-2020</strain>
        <tissue evidence="1">Leaf</tissue>
    </source>
</reference>
<sequence length="207" mass="23191">MHNSGQDLATLHALTLKNKVRRAPTELECYWTPPSQGVIKLKSQWGVLLRIQTGEVVGTLILGLGNSTNYVVESKGNCRRTCSQWWSRVLGSSVPTQQQLKEAPLLDLTKNNEGNVAKRVSFADKVRGAQPQQLDLDSLPVPEMKGNMPMIKLPKQALERGKLYRKYSLVGRLDFEKLNVEEVGRIALETWKPKGDWKIIPLGKGFS</sequence>
<proteinExistence type="predicted"/>
<organism evidence="1 2">
    <name type="scientific">Coptis chinensis</name>
    <dbReference type="NCBI Taxonomy" id="261450"/>
    <lineage>
        <taxon>Eukaryota</taxon>
        <taxon>Viridiplantae</taxon>
        <taxon>Streptophyta</taxon>
        <taxon>Embryophyta</taxon>
        <taxon>Tracheophyta</taxon>
        <taxon>Spermatophyta</taxon>
        <taxon>Magnoliopsida</taxon>
        <taxon>Ranunculales</taxon>
        <taxon>Ranunculaceae</taxon>
        <taxon>Coptidoideae</taxon>
        <taxon>Coptis</taxon>
    </lineage>
</organism>
<accession>A0A835M8J9</accession>
<gene>
    <name evidence="1" type="ORF">IFM89_038281</name>
</gene>
<dbReference type="AlphaFoldDB" id="A0A835M8J9"/>
<evidence type="ECO:0000313" key="1">
    <source>
        <dbReference type="EMBL" id="KAF9617739.1"/>
    </source>
</evidence>
<name>A0A835M8J9_9MAGN</name>
<dbReference type="EMBL" id="JADFTS010000003">
    <property type="protein sequence ID" value="KAF9617739.1"/>
    <property type="molecule type" value="Genomic_DNA"/>
</dbReference>
<evidence type="ECO:0000313" key="2">
    <source>
        <dbReference type="Proteomes" id="UP000631114"/>
    </source>
</evidence>